<name>A0AA90SY61_9GAMM</name>
<sequence>MKKHTFYLCIFVNIIFTNIFPATAQDYCNNASEPGLDLGCAKTISNTGLLGQTVSGSATPTNLYMKYLLGRSYDGLIWDADWISGHGERRLRFEQDVKFLVQRFESWQNVYVGSTRTDGQKTAVEVVSLPQRSIHIEDSNITLHFDRLTLENTALSLKDAASADGLQTGKIEYLVLGSAGAGQGGRLTMRNSSLEMGPDINLLINAPSGAAYIRAESGDNLLKLRTQKIYANQFSVHVDDSANLTLDDTKLLSQQEGSLSVGKGSSLKLENDSILQLLQSSGSTLPQSTVTGGGINIDGHLSELRITAPLFSDSNISIKKGGSLRVQERANERSQMSFVGNNTLSFEHSDSAVLGASVHPNHLLLNIGQGITSITGVVPSANRGLQVDKVNIDGGTLDIASYGANTTEWKSLTVVNGGVLLDGLKMYDKLQTFEVNSGTLKTLSRFGSFAYSGITTAKLTNSTIDLVSALGNQNLQMPTGLQTVHISAVGLEFFGSNKVLIGIHPSGKDAIFNGRPIPGSKRYAGELVVNVGNETNAKLTGFDTVLFVPKVIDPAATVADYVSGGISKIYTVAEANTSSDLVSNKISFDAAPVTPTAMQLVAAGSDLPSDLIYTVVNDPVTDERVDITFIDLTSLNNHKLSTQYTPQFISKVVIPSGSNNTHEIVVSILPNISAGTSKSWNVTAPNTNNVVSILQTAVISPGGAVSNEVTTTVTGANGNILSTNTVTVPSSLISGGAVQLVTTMVTDSSGAHLRTTSVGASLGQAVGTSNTASIGRLLRQSGKSLPSALMVGGVEALSPEAYASVMTVALEQSIHLRNLVLVNARGSAAGHGKSYGDWAEGFTESGHRVWMDASKMNGDINSNGDLSGFDYSTGGAIFGADIWSNEACSVGAFFGYSDYNMSEKSSSIASFDFSANVISVGGYGSYDIPNWSIIGMASYSWANTDAKRVINADTFKGDYKSQSFETSFRAEYTSFRTNDSWRIMPEIGCGYIYYNQESFTETGPSNFILHIEGTTVESITGSIGLNLTGPVFGYGIEPFGFIRYEHDFLAAQKKEHKIYASFASTPNISEPFIGTHRGPDATVTGIGLRGAVSNSVDISVGIIYKKQTYGKEYGGGLKVTRVF</sequence>
<dbReference type="InterPro" id="IPR036709">
    <property type="entry name" value="Autotransporte_beta_dom_sf"/>
</dbReference>
<feature type="domain" description="Autotransporter" evidence="2">
    <location>
        <begin position="842"/>
        <end position="1123"/>
    </location>
</feature>
<dbReference type="InterPro" id="IPR005546">
    <property type="entry name" value="Autotransporte_beta"/>
</dbReference>
<protein>
    <submittedName>
        <fullName evidence="3">Autotransporter outer membrane beta-barrel domain-containing protein</fullName>
    </submittedName>
</protein>
<dbReference type="PROSITE" id="PS51208">
    <property type="entry name" value="AUTOTRANSPORTER"/>
    <property type="match status" value="1"/>
</dbReference>
<proteinExistence type="predicted"/>
<dbReference type="SMART" id="SM00869">
    <property type="entry name" value="Autotransporter"/>
    <property type="match status" value="1"/>
</dbReference>
<accession>A0AA90SY61</accession>
<feature type="chain" id="PRO_5041637978" evidence="1">
    <location>
        <begin position="25"/>
        <end position="1123"/>
    </location>
</feature>
<evidence type="ECO:0000313" key="3">
    <source>
        <dbReference type="EMBL" id="MDP0589288.1"/>
    </source>
</evidence>
<feature type="signal peptide" evidence="1">
    <location>
        <begin position="1"/>
        <end position="24"/>
    </location>
</feature>
<evidence type="ECO:0000259" key="2">
    <source>
        <dbReference type="PROSITE" id="PS51208"/>
    </source>
</evidence>
<evidence type="ECO:0000256" key="1">
    <source>
        <dbReference type="SAM" id="SignalP"/>
    </source>
</evidence>
<dbReference type="GO" id="GO:0019867">
    <property type="term" value="C:outer membrane"/>
    <property type="evidence" value="ECO:0007669"/>
    <property type="project" value="InterPro"/>
</dbReference>
<keyword evidence="4" id="KW-1185">Reference proteome</keyword>
<keyword evidence="1" id="KW-0732">Signal</keyword>
<dbReference type="Proteomes" id="UP001178148">
    <property type="component" value="Unassembled WGS sequence"/>
</dbReference>
<dbReference type="InterPro" id="IPR006315">
    <property type="entry name" value="OM_autotransptr_brl_dom"/>
</dbReference>
<organism evidence="3 4">
    <name type="scientific">Candidatus Endonucleibacter bathymodioli</name>
    <dbReference type="NCBI Taxonomy" id="539814"/>
    <lineage>
        <taxon>Bacteria</taxon>
        <taxon>Pseudomonadati</taxon>
        <taxon>Pseudomonadota</taxon>
        <taxon>Gammaproteobacteria</taxon>
        <taxon>Oceanospirillales</taxon>
        <taxon>Endozoicomonadaceae</taxon>
        <taxon>Candidatus Endonucleibacter</taxon>
    </lineage>
</organism>
<dbReference type="NCBIfam" id="TIGR01414">
    <property type="entry name" value="autotrans_barl"/>
    <property type="match status" value="1"/>
</dbReference>
<dbReference type="EMBL" id="JASXSV010000012">
    <property type="protein sequence ID" value="MDP0589288.1"/>
    <property type="molecule type" value="Genomic_DNA"/>
</dbReference>
<dbReference type="Pfam" id="PF03797">
    <property type="entry name" value="Autotransporter"/>
    <property type="match status" value="1"/>
</dbReference>
<gene>
    <name evidence="3" type="ORF">QS748_08910</name>
</gene>
<dbReference type="SUPFAM" id="SSF103515">
    <property type="entry name" value="Autotransporter"/>
    <property type="match status" value="1"/>
</dbReference>
<comment type="caution">
    <text evidence="3">The sequence shown here is derived from an EMBL/GenBank/DDBJ whole genome shotgun (WGS) entry which is preliminary data.</text>
</comment>
<evidence type="ECO:0000313" key="4">
    <source>
        <dbReference type="Proteomes" id="UP001178148"/>
    </source>
</evidence>
<dbReference type="Gene3D" id="2.40.128.130">
    <property type="entry name" value="Autotransporter beta-domain"/>
    <property type="match status" value="1"/>
</dbReference>
<reference evidence="3 4" key="1">
    <citation type="journal article" date="2023" name="bioRxiv">
        <title>An intranuclear bacterial parasite of deep-sea mussels expresses apoptosis inhibitors acquired from its host.</title>
        <authorList>
            <person name="Gonzalez Porras M.A."/>
            <person name="Assie A."/>
            <person name="Tietjen M."/>
            <person name="Violette M."/>
            <person name="Kleiner M."/>
            <person name="Gruber-Vodicka H."/>
            <person name="Dubilier N."/>
            <person name="Leisch N."/>
        </authorList>
    </citation>
    <scope>NUCLEOTIDE SEQUENCE [LARGE SCALE GENOMIC DNA]</scope>
    <source>
        <strain evidence="3">IAP13</strain>
    </source>
</reference>
<dbReference type="AlphaFoldDB" id="A0AA90SY61"/>